<evidence type="ECO:0000256" key="1">
    <source>
        <dbReference type="SAM" id="MobiDB-lite"/>
    </source>
</evidence>
<dbReference type="EnsemblMetazoa" id="XM_022802275">
    <property type="protein sequence ID" value="XP_022658010"/>
    <property type="gene ID" value="LOC111249021"/>
</dbReference>
<protein>
    <submittedName>
        <fullName evidence="4">Uncharacterized protein</fullName>
    </submittedName>
</protein>
<dbReference type="CDD" id="cd00047">
    <property type="entry name" value="PTPc"/>
    <property type="match status" value="1"/>
</dbReference>
<dbReference type="RefSeq" id="XP_022658014.1">
    <property type="nucleotide sequence ID" value="XM_022802279.1"/>
</dbReference>
<dbReference type="RefSeq" id="XP_022658017.1">
    <property type="nucleotide sequence ID" value="XM_022802282.1"/>
</dbReference>
<dbReference type="OMA" id="FAGSTMM"/>
<feature type="compositionally biased region" description="Low complexity" evidence="1">
    <location>
        <begin position="339"/>
        <end position="357"/>
    </location>
</feature>
<reference evidence="4" key="1">
    <citation type="submission" date="2021-01" db="UniProtKB">
        <authorList>
            <consortium name="EnsemblMetazoa"/>
        </authorList>
    </citation>
    <scope>IDENTIFICATION</scope>
</reference>
<dbReference type="EnsemblMetazoa" id="XM_022802282">
    <property type="protein sequence ID" value="XP_022658017"/>
    <property type="gene ID" value="LOC111249021"/>
</dbReference>
<dbReference type="PANTHER" id="PTHR19134">
    <property type="entry name" value="RECEPTOR-TYPE TYROSINE-PROTEIN PHOSPHATASE"/>
    <property type="match status" value="1"/>
</dbReference>
<dbReference type="AlphaFoldDB" id="A0A7M7JXJ1"/>
<dbReference type="SMART" id="SM00404">
    <property type="entry name" value="PTPc_motif"/>
    <property type="match status" value="1"/>
</dbReference>
<feature type="domain" description="Tyrosine specific protein phosphatases" evidence="3">
    <location>
        <begin position="252"/>
        <end position="325"/>
    </location>
</feature>
<evidence type="ECO:0000259" key="3">
    <source>
        <dbReference type="PROSITE" id="PS50056"/>
    </source>
</evidence>
<dbReference type="GO" id="GO:0004725">
    <property type="term" value="F:protein tyrosine phosphatase activity"/>
    <property type="evidence" value="ECO:0007669"/>
    <property type="project" value="InterPro"/>
</dbReference>
<dbReference type="InterPro" id="IPR016130">
    <property type="entry name" value="Tyr_Pase_AS"/>
</dbReference>
<feature type="domain" description="Tyrosine-protein phosphatase" evidence="2">
    <location>
        <begin position="70"/>
        <end position="334"/>
    </location>
</feature>
<dbReference type="RefSeq" id="XP_022658016.1">
    <property type="nucleotide sequence ID" value="XM_022802281.1"/>
</dbReference>
<feature type="compositionally biased region" description="Low complexity" evidence="1">
    <location>
        <begin position="367"/>
        <end position="382"/>
    </location>
</feature>
<proteinExistence type="predicted"/>
<dbReference type="KEGG" id="vde:111249021"/>
<dbReference type="GeneID" id="111249021"/>
<feature type="region of interest" description="Disordered" evidence="1">
    <location>
        <begin position="339"/>
        <end position="382"/>
    </location>
</feature>
<accession>A0A7M7JXJ1</accession>
<dbReference type="Gene3D" id="3.90.190.10">
    <property type="entry name" value="Protein tyrosine phosphatase superfamily"/>
    <property type="match status" value="1"/>
</dbReference>
<name>A0A7M7JXJ1_VARDE</name>
<organism evidence="4 5">
    <name type="scientific">Varroa destructor</name>
    <name type="common">Honeybee mite</name>
    <dbReference type="NCBI Taxonomy" id="109461"/>
    <lineage>
        <taxon>Eukaryota</taxon>
        <taxon>Metazoa</taxon>
        <taxon>Ecdysozoa</taxon>
        <taxon>Arthropoda</taxon>
        <taxon>Chelicerata</taxon>
        <taxon>Arachnida</taxon>
        <taxon>Acari</taxon>
        <taxon>Parasitiformes</taxon>
        <taxon>Mesostigmata</taxon>
        <taxon>Gamasina</taxon>
        <taxon>Dermanyssoidea</taxon>
        <taxon>Varroidae</taxon>
        <taxon>Varroa</taxon>
    </lineage>
</organism>
<dbReference type="SMART" id="SM00194">
    <property type="entry name" value="PTPc"/>
    <property type="match status" value="1"/>
</dbReference>
<dbReference type="PROSITE" id="PS50056">
    <property type="entry name" value="TYR_PHOSPHATASE_2"/>
    <property type="match status" value="1"/>
</dbReference>
<dbReference type="InterPro" id="IPR000387">
    <property type="entry name" value="Tyr_Pase_dom"/>
</dbReference>
<dbReference type="EnsemblMetazoa" id="XM_022802281">
    <property type="protein sequence ID" value="XP_022658016"/>
    <property type="gene ID" value="LOC111249021"/>
</dbReference>
<dbReference type="EnsemblMetazoa" id="XM_022802278">
    <property type="protein sequence ID" value="XP_022658013"/>
    <property type="gene ID" value="LOC111249021"/>
</dbReference>
<dbReference type="Proteomes" id="UP000594260">
    <property type="component" value="Unplaced"/>
</dbReference>
<dbReference type="InterPro" id="IPR003595">
    <property type="entry name" value="Tyr_Pase_cat"/>
</dbReference>
<sequence>MAVLALLYKKKEPLWALASDIIQNAFHGRRHHYPDMEMPRLANFKPADPQDARRFCQEFEEKKKDSYHQLAIEFHKIKTDTQQYLNNRNTTFGLQADVRHKNRYRDVVPYDHNRVRLASSPGNEVLAYINASNIKNPKGEVSFIATQGPTKETYEDFFCMLIEKGVKIVVTIISSINIEEGMQKRQCYQYWPRAVGASEPQGRFLVHLEAEFRRSSFVNRMLKIIGPTGTTHRFNQLHYFEWKDHRIPNNPDDLISFLSVFRRAREPGTIPVVHCSAGVGRTGTFIALDFLMDSLQAGVRIDVAEMVKYLRSQRMLMVQTEEQYIFLYECLNTLLRRQQQQQQSNHHTNNSNNHRTSAGNNIHKSSGHASSNGSSAISVQMI</sequence>
<dbReference type="PROSITE" id="PS50055">
    <property type="entry name" value="TYR_PHOSPHATASE_PTP"/>
    <property type="match status" value="1"/>
</dbReference>
<evidence type="ECO:0000313" key="4">
    <source>
        <dbReference type="EnsemblMetazoa" id="XP_022658013"/>
    </source>
</evidence>
<dbReference type="RefSeq" id="XP_022658010.1">
    <property type="nucleotide sequence ID" value="XM_022802275.1"/>
</dbReference>
<dbReference type="EnsemblMetazoa" id="XM_022802279">
    <property type="protein sequence ID" value="XP_022658014"/>
    <property type="gene ID" value="LOC111249021"/>
</dbReference>
<evidence type="ECO:0000259" key="2">
    <source>
        <dbReference type="PROSITE" id="PS50055"/>
    </source>
</evidence>
<dbReference type="InterPro" id="IPR050348">
    <property type="entry name" value="Protein-Tyr_Phosphatase"/>
</dbReference>
<dbReference type="OrthoDB" id="6500727at2759"/>
<keyword evidence="5" id="KW-1185">Reference proteome</keyword>
<dbReference type="SUPFAM" id="SSF52799">
    <property type="entry name" value="(Phosphotyrosine protein) phosphatases II"/>
    <property type="match status" value="1"/>
</dbReference>
<dbReference type="EnsemblMetazoa" id="XM_022802277">
    <property type="protein sequence ID" value="XP_022658012"/>
    <property type="gene ID" value="LOC111249021"/>
</dbReference>
<dbReference type="PROSITE" id="PS00383">
    <property type="entry name" value="TYR_PHOSPHATASE_1"/>
    <property type="match status" value="1"/>
</dbReference>
<dbReference type="PANTHER" id="PTHR19134:SF449">
    <property type="entry name" value="TYROSINE-PROTEIN PHOSPHATASE 1"/>
    <property type="match status" value="1"/>
</dbReference>
<dbReference type="InterPro" id="IPR029021">
    <property type="entry name" value="Prot-tyrosine_phosphatase-like"/>
</dbReference>
<dbReference type="RefSeq" id="XP_022658011.1">
    <property type="nucleotide sequence ID" value="XM_022802276.1"/>
</dbReference>
<dbReference type="Pfam" id="PF00102">
    <property type="entry name" value="Y_phosphatase"/>
    <property type="match status" value="1"/>
</dbReference>
<evidence type="ECO:0000313" key="5">
    <source>
        <dbReference type="Proteomes" id="UP000594260"/>
    </source>
</evidence>
<dbReference type="RefSeq" id="XP_022658013.1">
    <property type="nucleotide sequence ID" value="XM_022802278.1"/>
</dbReference>
<dbReference type="GO" id="GO:0048666">
    <property type="term" value="P:neuron development"/>
    <property type="evidence" value="ECO:0007669"/>
    <property type="project" value="UniProtKB-ARBA"/>
</dbReference>
<dbReference type="InParanoid" id="A0A7M7JXJ1"/>
<dbReference type="RefSeq" id="XP_022658012.1">
    <property type="nucleotide sequence ID" value="XM_022802277.1"/>
</dbReference>
<dbReference type="EnsemblMetazoa" id="XM_022802276">
    <property type="protein sequence ID" value="XP_022658011"/>
    <property type="gene ID" value="LOC111249021"/>
</dbReference>
<dbReference type="InterPro" id="IPR000242">
    <property type="entry name" value="PTP_cat"/>
</dbReference>
<dbReference type="PRINTS" id="PR00700">
    <property type="entry name" value="PRTYPHPHTASE"/>
</dbReference>